<feature type="non-terminal residue" evidence="2">
    <location>
        <position position="74"/>
    </location>
</feature>
<dbReference type="Pfam" id="PF00135">
    <property type="entry name" value="COesterase"/>
    <property type="match status" value="1"/>
</dbReference>
<feature type="non-terminal residue" evidence="2">
    <location>
        <position position="1"/>
    </location>
</feature>
<dbReference type="SUPFAM" id="SSF53474">
    <property type="entry name" value="alpha/beta-Hydrolases"/>
    <property type="match status" value="1"/>
</dbReference>
<name>A0A1A6HYI5_NEOLE</name>
<dbReference type="InterPro" id="IPR002018">
    <property type="entry name" value="CarbesteraseB"/>
</dbReference>
<accession>A0A1A6HYI5</accession>
<organism evidence="2 3">
    <name type="scientific">Neotoma lepida</name>
    <name type="common">Desert woodrat</name>
    <dbReference type="NCBI Taxonomy" id="56216"/>
    <lineage>
        <taxon>Eukaryota</taxon>
        <taxon>Metazoa</taxon>
        <taxon>Chordata</taxon>
        <taxon>Craniata</taxon>
        <taxon>Vertebrata</taxon>
        <taxon>Euteleostomi</taxon>
        <taxon>Mammalia</taxon>
        <taxon>Eutheria</taxon>
        <taxon>Euarchontoglires</taxon>
        <taxon>Glires</taxon>
        <taxon>Rodentia</taxon>
        <taxon>Myomorpha</taxon>
        <taxon>Muroidea</taxon>
        <taxon>Cricetidae</taxon>
        <taxon>Neotominae</taxon>
        <taxon>Neotoma</taxon>
    </lineage>
</organism>
<evidence type="ECO:0000313" key="3">
    <source>
        <dbReference type="Proteomes" id="UP000092124"/>
    </source>
</evidence>
<evidence type="ECO:0000259" key="1">
    <source>
        <dbReference type="Pfam" id="PF00135"/>
    </source>
</evidence>
<reference evidence="2 3" key="1">
    <citation type="submission" date="2016-06" db="EMBL/GenBank/DDBJ databases">
        <title>The Draft Genome Sequence and Annotation of the Desert Woodrat Neotoma lepida.</title>
        <authorList>
            <person name="Campbell M."/>
            <person name="Oakeson K.F."/>
            <person name="Yandell M."/>
            <person name="Halpert J.R."/>
            <person name="Dearing D."/>
        </authorList>
    </citation>
    <scope>NUCLEOTIDE SEQUENCE [LARGE SCALE GENOMIC DNA]</scope>
    <source>
        <strain evidence="2">417</strain>
        <tissue evidence="2">Liver</tissue>
    </source>
</reference>
<proteinExistence type="predicted"/>
<comment type="caution">
    <text evidence="2">The sequence shown here is derived from an EMBL/GenBank/DDBJ whole genome shotgun (WGS) entry which is preliminary data.</text>
</comment>
<gene>
    <name evidence="2" type="ORF">A6R68_22482</name>
</gene>
<dbReference type="EMBL" id="LZPO01005140">
    <property type="protein sequence ID" value="OBS83528.1"/>
    <property type="molecule type" value="Genomic_DNA"/>
</dbReference>
<dbReference type="OrthoDB" id="3200163at2759"/>
<dbReference type="AlphaFoldDB" id="A0A1A6HYI5"/>
<sequence length="74" mass="8399">AYPFLPTVIDGVFLSKTPEEILAEKSFNTVPYMVGINKQEFGWIIPMIMGYPLSEGKLDQKTANSLLWKSYPML</sequence>
<feature type="domain" description="Carboxylesterase type B" evidence="1">
    <location>
        <begin position="3"/>
        <end position="71"/>
    </location>
</feature>
<keyword evidence="3" id="KW-1185">Reference proteome</keyword>
<protein>
    <recommendedName>
        <fullName evidence="1">Carboxylesterase type B domain-containing protein</fullName>
    </recommendedName>
</protein>
<dbReference type="STRING" id="56216.A0A1A6HYI5"/>
<dbReference type="Gene3D" id="3.40.50.1820">
    <property type="entry name" value="alpha/beta hydrolase"/>
    <property type="match status" value="1"/>
</dbReference>
<evidence type="ECO:0000313" key="2">
    <source>
        <dbReference type="EMBL" id="OBS83528.1"/>
    </source>
</evidence>
<dbReference type="Proteomes" id="UP000092124">
    <property type="component" value="Unassembled WGS sequence"/>
</dbReference>
<dbReference type="InterPro" id="IPR029058">
    <property type="entry name" value="AB_hydrolase_fold"/>
</dbReference>